<dbReference type="Gene3D" id="3.40.50.150">
    <property type="entry name" value="Vaccinia Virus protein VP39"/>
    <property type="match status" value="1"/>
</dbReference>
<feature type="domain" description="Methyltransferase type 11" evidence="1">
    <location>
        <begin position="64"/>
        <end position="157"/>
    </location>
</feature>
<dbReference type="RefSeq" id="WP_114581612.1">
    <property type="nucleotide sequence ID" value="NZ_QPMH01000005.1"/>
</dbReference>
<dbReference type="CDD" id="cd02440">
    <property type="entry name" value="AdoMet_MTases"/>
    <property type="match status" value="1"/>
</dbReference>
<dbReference type="EMBL" id="QPMH01000005">
    <property type="protein sequence ID" value="RDD62516.1"/>
    <property type="molecule type" value="Genomic_DNA"/>
</dbReference>
<keyword evidence="2" id="KW-0808">Transferase</keyword>
<evidence type="ECO:0000313" key="2">
    <source>
        <dbReference type="EMBL" id="RDD62516.1"/>
    </source>
</evidence>
<reference evidence="2 3" key="1">
    <citation type="submission" date="2018-07" db="EMBL/GenBank/DDBJ databases">
        <title>Venubactetium sediminum gen. nov., sp. nov., isolated from a marine solar saltern.</title>
        <authorList>
            <person name="Wang S."/>
        </authorList>
    </citation>
    <scope>NUCLEOTIDE SEQUENCE [LARGE SCALE GENOMIC DNA]</scope>
    <source>
        <strain evidence="2 3">WD2A32</strain>
    </source>
</reference>
<accession>A0A369THZ6</accession>
<gene>
    <name evidence="2" type="ORF">DRB17_07680</name>
</gene>
<sequence>MTETTREQRLRAVYEAGSTEEVGKGYDTWASDYEADVQAFGYISPSICAALAARHIPAGDGPLLDAGAGTGIMGQLLSLLGYDRLDALDLSESMLKVADSKGVYGKLYQGALGDPLDMPDGHYAGALAVGVFTPGHAGPESLDELLRVTRPGGTLVFTVTNPVYEAGFKAKQEGLEREGRWRLLEVTPQFAALPKEKDAPLGRAFAYRVL</sequence>
<dbReference type="Proteomes" id="UP000253941">
    <property type="component" value="Unassembled WGS sequence"/>
</dbReference>
<name>A0A369THZ6_9PROT</name>
<organism evidence="2 3">
    <name type="scientific">Ferruginivarius sediminum</name>
    <dbReference type="NCBI Taxonomy" id="2661937"/>
    <lineage>
        <taxon>Bacteria</taxon>
        <taxon>Pseudomonadati</taxon>
        <taxon>Pseudomonadota</taxon>
        <taxon>Alphaproteobacteria</taxon>
        <taxon>Rhodospirillales</taxon>
        <taxon>Rhodospirillaceae</taxon>
        <taxon>Ferruginivarius</taxon>
    </lineage>
</organism>
<evidence type="ECO:0000259" key="1">
    <source>
        <dbReference type="Pfam" id="PF08241"/>
    </source>
</evidence>
<dbReference type="InterPro" id="IPR029063">
    <property type="entry name" value="SAM-dependent_MTases_sf"/>
</dbReference>
<dbReference type="AlphaFoldDB" id="A0A369THZ6"/>
<proteinExistence type="predicted"/>
<protein>
    <submittedName>
        <fullName evidence="2">Class I SAM-dependent methyltransferase</fullName>
    </submittedName>
</protein>
<evidence type="ECO:0000313" key="3">
    <source>
        <dbReference type="Proteomes" id="UP000253941"/>
    </source>
</evidence>
<dbReference type="GO" id="GO:0032259">
    <property type="term" value="P:methylation"/>
    <property type="evidence" value="ECO:0007669"/>
    <property type="project" value="UniProtKB-KW"/>
</dbReference>
<keyword evidence="2" id="KW-0489">Methyltransferase</keyword>
<keyword evidence="3" id="KW-1185">Reference proteome</keyword>
<comment type="caution">
    <text evidence="2">The sequence shown here is derived from an EMBL/GenBank/DDBJ whole genome shotgun (WGS) entry which is preliminary data.</text>
</comment>
<dbReference type="GO" id="GO:0008757">
    <property type="term" value="F:S-adenosylmethionine-dependent methyltransferase activity"/>
    <property type="evidence" value="ECO:0007669"/>
    <property type="project" value="InterPro"/>
</dbReference>
<dbReference type="InterPro" id="IPR013216">
    <property type="entry name" value="Methyltransf_11"/>
</dbReference>
<dbReference type="SUPFAM" id="SSF53335">
    <property type="entry name" value="S-adenosyl-L-methionine-dependent methyltransferases"/>
    <property type="match status" value="1"/>
</dbReference>
<dbReference type="Pfam" id="PF08241">
    <property type="entry name" value="Methyltransf_11"/>
    <property type="match status" value="1"/>
</dbReference>